<dbReference type="HOGENOM" id="CLU_029425_11_1_9"/>
<keyword evidence="2" id="KW-0472">Membrane</keyword>
<dbReference type="PATRIC" id="fig|1216932.3.peg.2254"/>
<keyword evidence="2" id="KW-1133">Transmembrane helix</keyword>
<dbReference type="Pfam" id="PF01551">
    <property type="entry name" value="Peptidase_M23"/>
    <property type="match status" value="1"/>
</dbReference>
<dbReference type="Gene3D" id="2.70.70.10">
    <property type="entry name" value="Glucose Permease (Domain IIA)"/>
    <property type="match status" value="1"/>
</dbReference>
<feature type="compositionally biased region" description="Polar residues" evidence="1">
    <location>
        <begin position="49"/>
        <end position="68"/>
    </location>
</feature>
<organism evidence="4 5">
    <name type="scientific">Clostridium bornimense</name>
    <dbReference type="NCBI Taxonomy" id="1216932"/>
    <lineage>
        <taxon>Bacteria</taxon>
        <taxon>Bacillati</taxon>
        <taxon>Bacillota</taxon>
        <taxon>Clostridia</taxon>
        <taxon>Eubacteriales</taxon>
        <taxon>Clostridiaceae</taxon>
        <taxon>Clostridium</taxon>
    </lineage>
</organism>
<evidence type="ECO:0000259" key="3">
    <source>
        <dbReference type="Pfam" id="PF01551"/>
    </source>
</evidence>
<name>W6RYA1_9CLOT</name>
<dbReference type="GO" id="GO:0004222">
    <property type="term" value="F:metalloendopeptidase activity"/>
    <property type="evidence" value="ECO:0007669"/>
    <property type="project" value="TreeGrafter"/>
</dbReference>
<evidence type="ECO:0000256" key="1">
    <source>
        <dbReference type="SAM" id="MobiDB-lite"/>
    </source>
</evidence>
<gene>
    <name evidence="4" type="ORF">CM240_2276</name>
</gene>
<dbReference type="CDD" id="cd12797">
    <property type="entry name" value="M23_peptidase"/>
    <property type="match status" value="1"/>
</dbReference>
<dbReference type="RefSeq" id="WP_044039200.1">
    <property type="nucleotide sequence ID" value="NZ_HG917868.1"/>
</dbReference>
<feature type="transmembrane region" description="Helical" evidence="2">
    <location>
        <begin position="20"/>
        <end position="40"/>
    </location>
</feature>
<dbReference type="InterPro" id="IPR050570">
    <property type="entry name" value="Cell_wall_metabolism_enzyme"/>
</dbReference>
<feature type="domain" description="M23ase beta-sheet core" evidence="3">
    <location>
        <begin position="133"/>
        <end position="226"/>
    </location>
</feature>
<keyword evidence="2" id="KW-0812">Transmembrane</keyword>
<dbReference type="KEGG" id="clt:CM240_2276"/>
<evidence type="ECO:0000313" key="4">
    <source>
        <dbReference type="EMBL" id="CDM69413.1"/>
    </source>
</evidence>
<evidence type="ECO:0000256" key="2">
    <source>
        <dbReference type="SAM" id="Phobius"/>
    </source>
</evidence>
<dbReference type="PANTHER" id="PTHR21666">
    <property type="entry name" value="PEPTIDASE-RELATED"/>
    <property type="match status" value="1"/>
</dbReference>
<feature type="region of interest" description="Disordered" evidence="1">
    <location>
        <begin position="49"/>
        <end position="83"/>
    </location>
</feature>
<dbReference type="InterPro" id="IPR011055">
    <property type="entry name" value="Dup_hybrid_motif"/>
</dbReference>
<proteinExistence type="predicted"/>
<accession>W6RYA1</accession>
<dbReference type="InterPro" id="IPR016047">
    <property type="entry name" value="M23ase_b-sheet_dom"/>
</dbReference>
<protein>
    <recommendedName>
        <fullName evidence="3">M23ase beta-sheet core domain-containing protein</fullName>
    </recommendedName>
</protein>
<dbReference type="SUPFAM" id="SSF51261">
    <property type="entry name" value="Duplicated hybrid motif"/>
    <property type="match status" value="1"/>
</dbReference>
<dbReference type="EMBL" id="HG917868">
    <property type="protein sequence ID" value="CDM69413.1"/>
    <property type="molecule type" value="Genomic_DNA"/>
</dbReference>
<sequence length="245" mass="26156">MDKKDNNGTSLLENIKKHKYHIALVSGVIMIALAVAVLVITTKTTSNDDSINSAKATSAEVESNANNETNDKEANEAIPSNAVEVKNTDMAVTSNSVETTLSLASPIDGGKIVIPYMGDDGTIKKNNGAISMYGVYIEAKENTPVKACEKGVVEAINTTENGLTVTISHNDNTKTTYGNLSEVKVKEKDEVQKGEEVGVTGTTSTFINSVSELSKCPTSLYFETLQKNGDTFEKVNPTTLIEGLN</sequence>
<dbReference type="AlphaFoldDB" id="W6RYA1"/>
<keyword evidence="5" id="KW-1185">Reference proteome</keyword>
<dbReference type="Proteomes" id="UP000019426">
    <property type="component" value="Chromosome M2/40_rep1"/>
</dbReference>
<dbReference type="eggNOG" id="COG4942">
    <property type="taxonomic scope" value="Bacteria"/>
</dbReference>
<dbReference type="STRING" id="1216932.CM240_2276"/>
<evidence type="ECO:0000313" key="5">
    <source>
        <dbReference type="Proteomes" id="UP000019426"/>
    </source>
</evidence>
<dbReference type="PANTHER" id="PTHR21666:SF270">
    <property type="entry name" value="MUREIN HYDROLASE ACTIVATOR ENVC"/>
    <property type="match status" value="1"/>
</dbReference>
<reference evidence="4 5" key="1">
    <citation type="submission" date="2013-11" db="EMBL/GenBank/DDBJ databases">
        <title>Complete genome sequence of Clostridum sp. M2/40.</title>
        <authorList>
            <person name="Wibberg D."/>
            <person name="Puehler A."/>
            <person name="Schlueter A."/>
        </authorList>
    </citation>
    <scope>NUCLEOTIDE SEQUENCE [LARGE SCALE GENOMIC DNA]</scope>
    <source>
        <strain evidence="5">M2/40</strain>
    </source>
</reference>